<dbReference type="RefSeq" id="YP_009015386.1">
    <property type="nucleotide sequence ID" value="NC_023719.1"/>
</dbReference>
<dbReference type="Proteomes" id="UP000009273">
    <property type="component" value="Segment"/>
</dbReference>
<reference evidence="1 2" key="1">
    <citation type="submission" date="2011-09" db="EMBL/GenBank/DDBJ databases">
        <authorList>
            <person name="Pope W.H."/>
            <person name="Pedulla M.L."/>
            <person name="Ford M.E."/>
            <person name="Peebles C.L."/>
            <person name="Hatfull G.H."/>
            <person name="Hendrix R.W."/>
        </authorList>
    </citation>
    <scope>NUCLEOTIDE SEQUENCE [LARGE SCALE GENOMIC DNA]</scope>
    <source>
        <strain evidence="1">G</strain>
    </source>
</reference>
<evidence type="ECO:0000313" key="1">
    <source>
        <dbReference type="EMBL" id="AEO93346.1"/>
    </source>
</evidence>
<name>G3MBE5_9CAUD</name>
<keyword evidence="2" id="KW-1185">Reference proteome</keyword>
<protein>
    <submittedName>
        <fullName evidence="1">Gp75</fullName>
    </submittedName>
</protein>
<dbReference type="KEGG" id="vg:18563294"/>
<organism evidence="1 2">
    <name type="scientific">Bacillus phage G</name>
    <dbReference type="NCBI Taxonomy" id="2884420"/>
    <lineage>
        <taxon>Viruses</taxon>
        <taxon>Duplodnaviria</taxon>
        <taxon>Heunggongvirae</taxon>
        <taxon>Uroviricota</taxon>
        <taxon>Caudoviricetes</taxon>
        <taxon>Donellivirus</taxon>
        <taxon>Donellivirus gee</taxon>
    </lineage>
</organism>
<sequence>MKNITFSDELMELFKHSQFFKHEAKLVNLNSGKEVDIEPDEDGYVYIPEVTEFSPTSLVKNGDDEDAQHDYVFMVKLINEFRNQAK</sequence>
<accession>G3MBE5</accession>
<proteinExistence type="predicted"/>
<dbReference type="EMBL" id="JN638751">
    <property type="protein sequence ID" value="AEO93346.1"/>
    <property type="molecule type" value="Genomic_DNA"/>
</dbReference>
<evidence type="ECO:0000313" key="2">
    <source>
        <dbReference type="Proteomes" id="UP000009273"/>
    </source>
</evidence>
<gene>
    <name evidence="1" type="primary">75</name>
    <name evidence="1" type="ORF">G_75</name>
</gene>
<dbReference type="GeneID" id="18563294"/>